<organism evidence="1 2">
    <name type="scientific">Campylobacter portucalensis</name>
    <dbReference type="NCBI Taxonomy" id="2608384"/>
    <lineage>
        <taxon>Bacteria</taxon>
        <taxon>Pseudomonadati</taxon>
        <taxon>Campylobacterota</taxon>
        <taxon>Epsilonproteobacteria</taxon>
        <taxon>Campylobacterales</taxon>
        <taxon>Campylobacteraceae</taxon>
        <taxon>Campylobacter</taxon>
    </lineage>
</organism>
<dbReference type="AlphaFoldDB" id="A0A6L5WM31"/>
<protein>
    <submittedName>
        <fullName evidence="1">DUF4230 domain-containing protein</fullName>
    </submittedName>
</protein>
<reference evidence="1 2" key="2">
    <citation type="submission" date="2020-03" db="EMBL/GenBank/DDBJ databases">
        <title>Campylobacter portucalensis sp. nov., a new species of Campylobacter isolated from the reproductive tract of bulls.</title>
        <authorList>
            <person name="Silva M.F."/>
            <person name="Pereira G."/>
            <person name="Carneiro C."/>
            <person name="Hemphill A."/>
            <person name="Mateus L."/>
            <person name="Lopes-Da-Costa L."/>
            <person name="Silva E."/>
        </authorList>
    </citation>
    <scope>NUCLEOTIDE SEQUENCE [LARGE SCALE GENOMIC DNA]</scope>
    <source>
        <strain evidence="1 2">FMV-PI01</strain>
    </source>
</reference>
<dbReference type="Pfam" id="PF14014">
    <property type="entry name" value="DUF4230"/>
    <property type="match status" value="1"/>
</dbReference>
<comment type="caution">
    <text evidence="1">The sequence shown here is derived from an EMBL/GenBank/DDBJ whole genome shotgun (WGS) entry which is preliminary data.</text>
</comment>
<name>A0A6L5WM31_9BACT</name>
<dbReference type="RefSeq" id="WP_326833134.1">
    <property type="nucleotide sequence ID" value="NZ_VWSJ01000036.1"/>
</dbReference>
<proteinExistence type="predicted"/>
<gene>
    <name evidence="1" type="ORF">F1B92_07765</name>
</gene>
<evidence type="ECO:0000313" key="2">
    <source>
        <dbReference type="Proteomes" id="UP000476338"/>
    </source>
</evidence>
<dbReference type="InterPro" id="IPR025324">
    <property type="entry name" value="DUF4230"/>
</dbReference>
<evidence type="ECO:0000313" key="1">
    <source>
        <dbReference type="EMBL" id="MSN97055.1"/>
    </source>
</evidence>
<dbReference type="EMBL" id="VWSJ01000036">
    <property type="protein sequence ID" value="MSN97055.1"/>
    <property type="molecule type" value="Genomic_DNA"/>
</dbReference>
<keyword evidence="2" id="KW-1185">Reference proteome</keyword>
<accession>A0A6L5WM31</accession>
<reference evidence="1 2" key="1">
    <citation type="submission" date="2019-09" db="EMBL/GenBank/DDBJ databases">
        <authorList>
            <person name="Silva M."/>
            <person name="Pereira G."/>
            <person name="Lopes-Da-Costa L."/>
            <person name="Silva E."/>
        </authorList>
    </citation>
    <scope>NUCLEOTIDE SEQUENCE [LARGE SCALE GENOMIC DNA]</scope>
    <source>
        <strain evidence="1 2">FMV-PI01</strain>
    </source>
</reference>
<dbReference type="Proteomes" id="UP000476338">
    <property type="component" value="Unassembled WGS sequence"/>
</dbReference>
<sequence>MEIVFSILVMALLAVIFVLLRQNKKLNSSPSTEISTSITKLKSIGELSVFKIYSKEIVTKKDSAIGGFWDKIFGWSMSKKQIALIFEFEINFIYDLRSKEFEIKHLNDNSYKITMPPCKYEFSIKDMKIYDEKNSKFLPFLLPDSLSGLFGPGFSESDKNALINEAKDEVKNMSVKIIDDLEKQIHKSAILTLETIARSFGADDLEFEFKDSEKMYVKDSKVEIDRILQKQLSN</sequence>